<gene>
    <name evidence="1" type="ORF">EA58_12105</name>
</gene>
<dbReference type="STRING" id="1654360.EA58_12105"/>
<dbReference type="EMBL" id="JMIB01000023">
    <property type="protein sequence ID" value="KDM91307.1"/>
    <property type="molecule type" value="Genomic_DNA"/>
</dbReference>
<dbReference type="AlphaFoldDB" id="A0A066RUD6"/>
<proteinExistence type="predicted"/>
<evidence type="ECO:0000313" key="1">
    <source>
        <dbReference type="EMBL" id="KDM91307.1"/>
    </source>
</evidence>
<reference evidence="1 2" key="1">
    <citation type="submission" date="2014-04" db="EMBL/GenBank/DDBJ databases">
        <title>Draft genome sequence of Photobacterium halotolerans S2753: a solonamide, ngercheumicin and holomycin producer.</title>
        <authorList>
            <person name="Machado H.R."/>
            <person name="Gram L."/>
        </authorList>
    </citation>
    <scope>NUCLEOTIDE SEQUENCE [LARGE SCALE GENOMIC DNA]</scope>
    <source>
        <strain evidence="1 2">S2753</strain>
    </source>
</reference>
<dbReference type="Proteomes" id="UP000027192">
    <property type="component" value="Unassembled WGS sequence"/>
</dbReference>
<sequence>MKKSLLSLLVSTAILSGCGGGSDSDGDPSPGENTQTIQVIDGYLSNAEVCVDRNSNLACDTGEVLSKRTNANGEVAIQKSDQQYRLIARVIAGETTDSDHSGYVWKDAELLAGAGNVVVTPFSTLAQMNDQTLDEFAASLNLDPALLKNDYVALKASNPEAKKVHLYARTMTKMLGETLNDNEPETQKVQIQALKSRIQTLENNNVDFDSVTLAVNDQGDVTQTERVKGLKTFLERGEPVFLEFPNIGVRIPHQLKFEAGKITSSSIGFIGDGTPYRVSGMTLSVGSQPAVTAKFLYLSSDFAVGNLFYDVSNKLLAVWQTKATFQEAGTQLTADDFIGKRWYHLRDLAEFQNDVPPIPALTQLTFTTDTTVMVKPFGEAEFEASWSFESKLTTPSPSQPALPYQTISIQFGHVPQNPKLGNETQMVMSSYLARDEVILLDQDYQPAPLTVILTPNKALAEAMYKNWK</sequence>
<comment type="caution">
    <text evidence="1">The sequence shown here is derived from an EMBL/GenBank/DDBJ whole genome shotgun (WGS) entry which is preliminary data.</text>
</comment>
<keyword evidence="2" id="KW-1185">Reference proteome</keyword>
<name>A0A066RUD6_9GAMM</name>
<dbReference type="OrthoDB" id="5897571at2"/>
<protein>
    <recommendedName>
        <fullName evidence="3">Lipoprotein</fullName>
    </recommendedName>
</protein>
<evidence type="ECO:0008006" key="3">
    <source>
        <dbReference type="Google" id="ProtNLM"/>
    </source>
</evidence>
<dbReference type="RefSeq" id="WP_051642036.1">
    <property type="nucleotide sequence ID" value="NZ_JAGSGC010000010.1"/>
</dbReference>
<organism evidence="1 2">
    <name type="scientific">Photobacterium galatheae</name>
    <dbReference type="NCBI Taxonomy" id="1654360"/>
    <lineage>
        <taxon>Bacteria</taxon>
        <taxon>Pseudomonadati</taxon>
        <taxon>Pseudomonadota</taxon>
        <taxon>Gammaproteobacteria</taxon>
        <taxon>Vibrionales</taxon>
        <taxon>Vibrionaceae</taxon>
        <taxon>Photobacterium</taxon>
    </lineage>
</organism>
<accession>A0A066RUD6</accession>
<evidence type="ECO:0000313" key="2">
    <source>
        <dbReference type="Proteomes" id="UP000027192"/>
    </source>
</evidence>
<dbReference type="PROSITE" id="PS51257">
    <property type="entry name" value="PROKAR_LIPOPROTEIN"/>
    <property type="match status" value="1"/>
</dbReference>